<organism evidence="2 3">
    <name type="scientific">Batrachochytrium salamandrivorans</name>
    <dbReference type="NCBI Taxonomy" id="1357716"/>
    <lineage>
        <taxon>Eukaryota</taxon>
        <taxon>Fungi</taxon>
        <taxon>Fungi incertae sedis</taxon>
        <taxon>Chytridiomycota</taxon>
        <taxon>Chytridiomycota incertae sedis</taxon>
        <taxon>Chytridiomycetes</taxon>
        <taxon>Rhizophydiales</taxon>
        <taxon>Rhizophydiales incertae sedis</taxon>
        <taxon>Batrachochytrium</taxon>
    </lineage>
</organism>
<evidence type="ECO:0000256" key="1">
    <source>
        <dbReference type="SAM" id="MobiDB-lite"/>
    </source>
</evidence>
<reference evidence="2 3" key="1">
    <citation type="submission" date="2021-02" db="EMBL/GenBank/DDBJ databases">
        <title>Variation within the Batrachochytrium salamandrivorans European outbreak.</title>
        <authorList>
            <person name="Kelly M."/>
            <person name="Pasmans F."/>
            <person name="Shea T.P."/>
            <person name="Munoz J.F."/>
            <person name="Carranza S."/>
            <person name="Cuomo C.A."/>
            <person name="Martel A."/>
        </authorList>
    </citation>
    <scope>NUCLEOTIDE SEQUENCE [LARGE SCALE GENOMIC DNA]</scope>
    <source>
        <strain evidence="2 3">AMFP18/2</strain>
    </source>
</reference>
<name>A0ABQ8FJD4_9FUNG</name>
<accession>A0ABQ8FJD4</accession>
<dbReference type="EMBL" id="JAFCIX010000073">
    <property type="protein sequence ID" value="KAH6599263.1"/>
    <property type="molecule type" value="Genomic_DNA"/>
</dbReference>
<dbReference type="PANTHER" id="PTHR13060:SF0">
    <property type="entry name" value="PROTEIN ECDYSONELESS HOMOLOG"/>
    <property type="match status" value="1"/>
</dbReference>
<keyword evidence="3" id="KW-1185">Reference proteome</keyword>
<feature type="region of interest" description="Disordered" evidence="1">
    <location>
        <begin position="432"/>
        <end position="454"/>
    </location>
</feature>
<dbReference type="PANTHER" id="PTHR13060">
    <property type="entry name" value="SGT1 PROTEIN HSGT1 SUPPRESSOR OF GCR2"/>
    <property type="match status" value="1"/>
</dbReference>
<protein>
    <submittedName>
        <fullName evidence="2">Uncharacterized protein</fullName>
    </submittedName>
</protein>
<comment type="caution">
    <text evidence="2">The sequence shown here is derived from an EMBL/GenBank/DDBJ whole genome shotgun (WGS) entry which is preliminary data.</text>
</comment>
<dbReference type="Proteomes" id="UP001648503">
    <property type="component" value="Unassembled WGS sequence"/>
</dbReference>
<evidence type="ECO:0000313" key="2">
    <source>
        <dbReference type="EMBL" id="KAH6599263.1"/>
    </source>
</evidence>
<sequence>MLLDKETHSLLEDCVHYKIYRGAAVQNQSCEGGEQRDWTECDRLEILAAATQLSVDYLWYKEPFRLTLEIDQGIPCLAGSTQFGSSIEDEWFIVYILYTITAQFPNLVVSVSDTDGHFLLIEAADSLPDWLDQSTSDNRVFIFDGSLHIIPARVASQPRISPKESPTLAQAVELVSTPSIPTVASQEIQDAIRSRIAIFPAAIASQKHRACIRVPLKVAHVLTQGPQLISHAVDAFLTRDPLSMRPCQTMRVFDPSETVLMTATFTKILFAQLKSQRFYPPPKFRLPSQSDLEFQAYELGMKLTCGFEMVYNNPYLQTTSSKELGKQTVETYNFGSDPDWNKFHARLSSTSFFKGQLPGSQLYVALEGLAKQQYLDSKKSNTDYSDGNAYDQIHYILENIALVSKTSLSQSQPDTDEWMHLDPRKVDEDLANRASQTAPKMESVGKDDSENWSDLGDEDLEELEQLKSIFQGFDSFVNKESGLNGAEFPGQSDDESETYNEDNDSDSEFGHDNKGVQLDSKRFLDTMMSVMGIEDPSSELSTPPSQSEPSLLQKESVKHVNSLLDSATHQSIPLLQRLVDSDDEDDYVEPDYDEELRDYMGLMDQELYSSKLAADFEREELNHEAQSDVLQSRDVFGNVAQGSGQATASPTMSNQNDVDGDTEAEYRPVNLDVNLLKNILESFSSQQGLSGPVSNMMMSMGLNLPHREDRND</sequence>
<gene>
    <name evidence="2" type="ORF">BASA50_003149</name>
</gene>
<dbReference type="InterPro" id="IPR010770">
    <property type="entry name" value="Ecd"/>
</dbReference>
<proteinExistence type="predicted"/>
<dbReference type="Pfam" id="PF07093">
    <property type="entry name" value="SGT1"/>
    <property type="match status" value="1"/>
</dbReference>
<feature type="compositionally biased region" description="Polar residues" evidence="1">
    <location>
        <begin position="642"/>
        <end position="657"/>
    </location>
</feature>
<evidence type="ECO:0000313" key="3">
    <source>
        <dbReference type="Proteomes" id="UP001648503"/>
    </source>
</evidence>
<feature type="region of interest" description="Disordered" evidence="1">
    <location>
        <begin position="642"/>
        <end position="662"/>
    </location>
</feature>
<feature type="region of interest" description="Disordered" evidence="1">
    <location>
        <begin position="481"/>
        <end position="516"/>
    </location>
</feature>
<feature type="compositionally biased region" description="Acidic residues" evidence="1">
    <location>
        <begin position="492"/>
        <end position="507"/>
    </location>
</feature>